<name>A0A7W8YAW2_9MICC</name>
<evidence type="ECO:0000256" key="2">
    <source>
        <dbReference type="ARBA" id="ARBA00022642"/>
    </source>
</evidence>
<dbReference type="PANTHER" id="PTHR11080:SF2">
    <property type="entry name" value="LD05707P"/>
    <property type="match status" value="1"/>
</dbReference>
<keyword evidence="10" id="KW-1185">Reference proteome</keyword>
<accession>A0A7W8YAW2</accession>
<evidence type="ECO:0000256" key="5">
    <source>
        <dbReference type="ARBA" id="ARBA00037900"/>
    </source>
</evidence>
<comment type="caution">
    <text evidence="9">The sequence shown here is derived from an EMBL/GenBank/DDBJ whole genome shotgun (WGS) entry which is preliminary data.</text>
</comment>
<protein>
    <recommendedName>
        <fullName evidence="6">nicotinamidase</fullName>
        <ecNumber evidence="6">3.5.1.19</ecNumber>
    </recommendedName>
    <alternativeName>
        <fullName evidence="7">Nicotinamide deamidase</fullName>
    </alternativeName>
</protein>
<dbReference type="PANTHER" id="PTHR11080">
    <property type="entry name" value="PYRAZINAMIDASE/NICOTINAMIDASE"/>
    <property type="match status" value="1"/>
</dbReference>
<evidence type="ECO:0000313" key="10">
    <source>
        <dbReference type="Proteomes" id="UP000523863"/>
    </source>
</evidence>
<organism evidence="9 10">
    <name type="scientific">Neomicrococcus lactis</name>
    <dbReference type="NCBI Taxonomy" id="732241"/>
    <lineage>
        <taxon>Bacteria</taxon>
        <taxon>Bacillati</taxon>
        <taxon>Actinomycetota</taxon>
        <taxon>Actinomycetes</taxon>
        <taxon>Micrococcales</taxon>
        <taxon>Micrococcaceae</taxon>
        <taxon>Neomicrococcus</taxon>
    </lineage>
</organism>
<dbReference type="SUPFAM" id="SSF52499">
    <property type="entry name" value="Isochorismatase-like hydrolases"/>
    <property type="match status" value="1"/>
</dbReference>
<keyword evidence="4 9" id="KW-0378">Hydrolase</keyword>
<evidence type="ECO:0000256" key="4">
    <source>
        <dbReference type="ARBA" id="ARBA00022801"/>
    </source>
</evidence>
<keyword evidence="3" id="KW-0479">Metal-binding</keyword>
<proteinExistence type="inferred from homology"/>
<reference evidence="9 10" key="1">
    <citation type="submission" date="2020-08" db="EMBL/GenBank/DDBJ databases">
        <title>Sequencing the genomes of 1000 actinobacteria strains.</title>
        <authorList>
            <person name="Klenk H.-P."/>
        </authorList>
    </citation>
    <scope>NUCLEOTIDE SEQUENCE [LARGE SCALE GENOMIC DNA]</scope>
    <source>
        <strain evidence="9 10">DSM 23694</strain>
    </source>
</reference>
<dbReference type="Gene3D" id="3.40.50.850">
    <property type="entry name" value="Isochorismatase-like"/>
    <property type="match status" value="1"/>
</dbReference>
<evidence type="ECO:0000256" key="3">
    <source>
        <dbReference type="ARBA" id="ARBA00022723"/>
    </source>
</evidence>
<dbReference type="Pfam" id="PF00857">
    <property type="entry name" value="Isochorismatase"/>
    <property type="match status" value="1"/>
</dbReference>
<dbReference type="EC" id="3.5.1.19" evidence="6"/>
<dbReference type="InterPro" id="IPR036380">
    <property type="entry name" value="Isochorismatase-like_sf"/>
</dbReference>
<evidence type="ECO:0000313" key="9">
    <source>
        <dbReference type="EMBL" id="MBB5598164.1"/>
    </source>
</evidence>
<dbReference type="GO" id="GO:0019363">
    <property type="term" value="P:pyridine nucleotide biosynthetic process"/>
    <property type="evidence" value="ECO:0007669"/>
    <property type="project" value="UniProtKB-KW"/>
</dbReference>
<gene>
    <name evidence="9" type="ORF">BKA12_001244</name>
</gene>
<dbReference type="InterPro" id="IPR052347">
    <property type="entry name" value="Isochorismatase_Nicotinamidase"/>
</dbReference>
<dbReference type="InterPro" id="IPR000868">
    <property type="entry name" value="Isochorismatase-like_dom"/>
</dbReference>
<evidence type="ECO:0000259" key="8">
    <source>
        <dbReference type="Pfam" id="PF00857"/>
    </source>
</evidence>
<comment type="pathway">
    <text evidence="5">Cofactor biosynthesis; nicotinate biosynthesis; nicotinate from nicotinamide: step 1/1.</text>
</comment>
<sequence length="199" mass="20807">MKTTKALVIVDVQNDFVEGGALGVAGGNRVAAGIVDFLRLHPDEYALIATSQDWHIDPGEHFSTWPVHCVAGTPGAALVTPLAEALAALHVPVLHFHKGQYDDGYSAAHATPAGATDEGDATLAELLENEGITEVDVVGIATDHCVRATATDLAAEKRPYAQRVKVLADLVAGVSPEVSQQLLDEGFAQANVVVRVSGN</sequence>
<feature type="domain" description="Isochorismatase-like" evidence="8">
    <location>
        <begin position="6"/>
        <end position="194"/>
    </location>
</feature>
<dbReference type="AlphaFoldDB" id="A0A7W8YAW2"/>
<dbReference type="RefSeq" id="WP_183641546.1">
    <property type="nucleotide sequence ID" value="NZ_JACHBL010000001.1"/>
</dbReference>
<dbReference type="GO" id="GO:0008936">
    <property type="term" value="F:nicotinamidase activity"/>
    <property type="evidence" value="ECO:0007669"/>
    <property type="project" value="UniProtKB-EC"/>
</dbReference>
<keyword evidence="2" id="KW-0662">Pyridine nucleotide biosynthesis</keyword>
<comment type="similarity">
    <text evidence="1">Belongs to the isochorismatase family.</text>
</comment>
<dbReference type="GO" id="GO:0046872">
    <property type="term" value="F:metal ion binding"/>
    <property type="evidence" value="ECO:0007669"/>
    <property type="project" value="UniProtKB-KW"/>
</dbReference>
<dbReference type="EMBL" id="JACHBL010000001">
    <property type="protein sequence ID" value="MBB5598164.1"/>
    <property type="molecule type" value="Genomic_DNA"/>
</dbReference>
<evidence type="ECO:0000256" key="6">
    <source>
        <dbReference type="ARBA" id="ARBA00039017"/>
    </source>
</evidence>
<evidence type="ECO:0000256" key="1">
    <source>
        <dbReference type="ARBA" id="ARBA00006336"/>
    </source>
</evidence>
<evidence type="ECO:0000256" key="7">
    <source>
        <dbReference type="ARBA" id="ARBA00043224"/>
    </source>
</evidence>
<dbReference type="Proteomes" id="UP000523863">
    <property type="component" value="Unassembled WGS sequence"/>
</dbReference>